<dbReference type="OrthoDB" id="1143555at2"/>
<proteinExistence type="predicted"/>
<reference evidence="2 3" key="1">
    <citation type="submission" date="2019-08" db="EMBL/GenBank/DDBJ databases">
        <title>Seonamhaeicola sediminis sp. nov., isolated from marine sediment.</title>
        <authorList>
            <person name="Cao W.R."/>
        </authorList>
    </citation>
    <scope>NUCLEOTIDE SEQUENCE [LARGE SCALE GENOMIC DNA]</scope>
    <source>
        <strain evidence="2 3">B011</strain>
    </source>
</reference>
<keyword evidence="1" id="KW-0732">Signal</keyword>
<organism evidence="2 3">
    <name type="scientific">Seonamhaeicola marinus</name>
    <dbReference type="NCBI Taxonomy" id="1912246"/>
    <lineage>
        <taxon>Bacteria</taxon>
        <taxon>Pseudomonadati</taxon>
        <taxon>Bacteroidota</taxon>
        <taxon>Flavobacteriia</taxon>
        <taxon>Flavobacteriales</taxon>
        <taxon>Flavobacteriaceae</taxon>
    </lineage>
</organism>
<evidence type="ECO:0000313" key="2">
    <source>
        <dbReference type="EMBL" id="TYA92217.1"/>
    </source>
</evidence>
<dbReference type="PROSITE" id="PS51257">
    <property type="entry name" value="PROKAR_LIPOPROTEIN"/>
    <property type="match status" value="1"/>
</dbReference>
<sequence length="191" mass="21851">MLRTFKYILCTVLTAVLLVSCGDGVTLQRYYVDNQESKNFITQDLPISMVKIDKTDFSEEQHEAFNSVSRLNFLGYSVGDTDVEVYKTEISKVKTILSAEKYQDLMEFSDRGRKIVVKYIGDDETADEVVIFGSAQEMGFAIVRILGDEMNPEKMGRLVYSLQNAQVDENQIQDIMNFFKEDLIHNNLNVN</sequence>
<keyword evidence="3" id="KW-1185">Reference proteome</keyword>
<dbReference type="RefSeq" id="WP_148539823.1">
    <property type="nucleotide sequence ID" value="NZ_VSDQ01000163.1"/>
</dbReference>
<name>A0A5D0JCB9_9FLAO</name>
<dbReference type="Proteomes" id="UP000323930">
    <property type="component" value="Unassembled WGS sequence"/>
</dbReference>
<comment type="caution">
    <text evidence="2">The sequence shown here is derived from an EMBL/GenBank/DDBJ whole genome shotgun (WGS) entry which is preliminary data.</text>
</comment>
<evidence type="ECO:0000313" key="3">
    <source>
        <dbReference type="Proteomes" id="UP000323930"/>
    </source>
</evidence>
<dbReference type="AlphaFoldDB" id="A0A5D0JCB9"/>
<protein>
    <submittedName>
        <fullName evidence="2">DUF4252 domain-containing protein</fullName>
    </submittedName>
</protein>
<accession>A0A5D0JCB9</accession>
<evidence type="ECO:0000256" key="1">
    <source>
        <dbReference type="SAM" id="SignalP"/>
    </source>
</evidence>
<gene>
    <name evidence="2" type="ORF">FUA24_01945</name>
</gene>
<dbReference type="InterPro" id="IPR025348">
    <property type="entry name" value="DUF4252"/>
</dbReference>
<feature type="signal peptide" evidence="1">
    <location>
        <begin position="1"/>
        <end position="21"/>
    </location>
</feature>
<feature type="chain" id="PRO_5022848740" evidence="1">
    <location>
        <begin position="22"/>
        <end position="191"/>
    </location>
</feature>
<dbReference type="Pfam" id="PF14060">
    <property type="entry name" value="DUF4252"/>
    <property type="match status" value="1"/>
</dbReference>
<dbReference type="EMBL" id="VSDQ01000163">
    <property type="protein sequence ID" value="TYA92217.1"/>
    <property type="molecule type" value="Genomic_DNA"/>
</dbReference>